<feature type="domain" description="NFACT protein C-terminal" evidence="7">
    <location>
        <begin position="1254"/>
        <end position="1344"/>
    </location>
</feature>
<organism evidence="8">
    <name type="scientific">Cryptosporidium canis</name>
    <dbReference type="NCBI Taxonomy" id="195482"/>
    <lineage>
        <taxon>Eukaryota</taxon>
        <taxon>Sar</taxon>
        <taxon>Alveolata</taxon>
        <taxon>Apicomplexa</taxon>
        <taxon>Conoidasida</taxon>
        <taxon>Coccidia</taxon>
        <taxon>Eucoccidiorida</taxon>
        <taxon>Eimeriorina</taxon>
        <taxon>Cryptosporidiidae</taxon>
        <taxon>Cryptosporidium</taxon>
    </lineage>
</organism>
<feature type="region of interest" description="Disordered" evidence="5">
    <location>
        <begin position="742"/>
        <end position="773"/>
    </location>
</feature>
<feature type="compositionally biased region" description="Basic residues" evidence="5">
    <location>
        <begin position="1151"/>
        <end position="1166"/>
    </location>
</feature>
<feature type="domain" description="NFACT RNA-binding" evidence="6">
    <location>
        <begin position="569"/>
        <end position="680"/>
    </location>
</feature>
<dbReference type="Pfam" id="PF05670">
    <property type="entry name" value="NFACT-R_1"/>
    <property type="match status" value="1"/>
</dbReference>
<evidence type="ECO:0000259" key="7">
    <source>
        <dbReference type="Pfam" id="PF11923"/>
    </source>
</evidence>
<accession>A0A9D5DH82</accession>
<dbReference type="PANTHER" id="PTHR15239:SF6">
    <property type="entry name" value="RIBOSOME QUALITY CONTROL COMPLEX SUBUNIT NEMF"/>
    <property type="match status" value="1"/>
</dbReference>
<dbReference type="Pfam" id="PF11923">
    <property type="entry name" value="NFACT-C"/>
    <property type="match status" value="1"/>
</dbReference>
<feature type="region of interest" description="Disordered" evidence="5">
    <location>
        <begin position="1140"/>
        <end position="1172"/>
    </location>
</feature>
<dbReference type="InterPro" id="IPR008532">
    <property type="entry name" value="NFACT_RNA-bd"/>
</dbReference>
<evidence type="ECO:0000313" key="8">
    <source>
        <dbReference type="EMBL" id="KAJ1608849.1"/>
    </source>
</evidence>
<keyword evidence="3" id="KW-0963">Cytoplasm</keyword>
<comment type="subcellular location">
    <subcellularLocation>
        <location evidence="1">Cytoplasm</location>
    </subcellularLocation>
</comment>
<gene>
    <name evidence="8" type="ORF">OJ253_1729</name>
</gene>
<dbReference type="PANTHER" id="PTHR15239">
    <property type="entry name" value="NUCLEAR EXPORT MEDIATOR FACTOR NEMF"/>
    <property type="match status" value="1"/>
</dbReference>
<feature type="compositionally biased region" description="Basic and acidic residues" evidence="5">
    <location>
        <begin position="986"/>
        <end position="996"/>
    </location>
</feature>
<sequence>MVHGISKDIKSQKLINIYDINSRTYLFKFGGEEKKFLLVESGIRFHTTSWKRENEQKASVSSISFFNGKLRRYIRNKRLEDISQMGMDRIIKLTFGFGENTFYLIFEFFVAGNIILTDCNYKVLVILRDTSDLSVGKYYIWKDCEDVLSPSRSPSLSKPLVSKLSNDPLQLLNIWKNSNYMKDELRKILNELENNDSKNEDSDLLCSKNRRKANKHNSGVTTLEVFSRVIKSFHLSILENLLESENIAGNELFTSSMIDETSEKFIKCINKASDALSSILSHNYKGILVIEVPSEKEILDSDTVLLNHISNTEKYGHCSKEKVYISYSPYVEGHGWISTPQNIPKEGIVISRISNSFCDCVDEFYSSIDIVKEAKITTQEQKTIYSKVDKVKIDQERRLEGLSTEREACIARARLMESQQDILEKILQLIRHLIATGAQWQDIWNEIQQQKKNNHQLAKFIKSLHLEEDKVKIIFSPADLNMDISEVGNLGKNMEFDLLISKSIQSNIRLQYLEGKNLAEKLEKTRNAYKIALKKVTNLANKDAEKVSRGLAHNIPKIKKLRVQYWFEKFYWFISSDGFLIIGGHDASQNELLFRRYLEKNDRYIHADIHGATTCIIKNPNNISEIPLNTLCEAGQMSICYSKAWVNKTVISAWWVYPDQVSKTAPSGEYLTTGSFVIRGKKNFLPPLRLEMGCALYFIKSKQSLKETDGIEEDKQILLSMQSSITPEISALEEYSRVDSEKMSVTQVKSDSGDDADEESESESDSLIKASKERHSGSTHVRFSVGDVSDIIPPLKIEHRVQFDELPPELLLSKPFNPLSIDEASNQTSSVNSVESLCNITNKVSMDSNSSESESDNTKIDDFHINVSCPDEQSYPKTEIKSPNYLSTPINSSRRSSVDEGPPPIGFSASTLPTPAELLSHKVEFPVVLSSSSSEEILDGTACANKLEISNLGPGVANTNNAESDIDLLKNIGMLPPKSTPASDNSSKDPVSHDEFNNKLRENYRRRSIDGGPTPRGFIPDHVPSARELLQKIRFDPVDLELEHLSHMRERGRFISDAVPYLPEELQRLIMVSNQNSNKKHRFTIDTNVGLFTRTEYKNLVALDLNKTAPDDQNSESKSEIKKQSTVKLTKTTLEATSACVGSGKNDVPNKKTKNNIPRGKKSKLKKVADKYGEQDDEERKIKMMLFGSKEMKGVHENRLDHLDKDNNISNNQSKPLHISQQEKRRKEQERMERFYKNRTVDNTVENREFQYFKNSLLPTNDDDSEIIAVIPTFAPYTCIKDFKYCARLTPGGTVKRSKAAQDIINHFSNTGYKEKDQKPNSYEHIKALKISDIIKNLMNPVKIQFSNEKEKSLINVRNDRS</sequence>
<evidence type="ECO:0000256" key="3">
    <source>
        <dbReference type="ARBA" id="ARBA00022490"/>
    </source>
</evidence>
<dbReference type="Pfam" id="PF05833">
    <property type="entry name" value="NFACT_N"/>
    <property type="match status" value="1"/>
</dbReference>
<evidence type="ECO:0000256" key="2">
    <source>
        <dbReference type="ARBA" id="ARBA00008318"/>
    </source>
</evidence>
<evidence type="ECO:0000256" key="4">
    <source>
        <dbReference type="ARBA" id="ARBA00023054"/>
    </source>
</evidence>
<dbReference type="Gene3D" id="2.30.310.10">
    <property type="entry name" value="ibrinogen binding protein from staphylococcus aureus domain"/>
    <property type="match status" value="1"/>
</dbReference>
<dbReference type="InterPro" id="IPR051608">
    <property type="entry name" value="RQC_Subunit_NEMF"/>
</dbReference>
<dbReference type="GO" id="GO:1990112">
    <property type="term" value="C:RQC complex"/>
    <property type="evidence" value="ECO:0007669"/>
    <property type="project" value="TreeGrafter"/>
</dbReference>
<evidence type="ECO:0000256" key="1">
    <source>
        <dbReference type="ARBA" id="ARBA00004496"/>
    </source>
</evidence>
<dbReference type="OrthoDB" id="207084at2759"/>
<feature type="region of interest" description="Disordered" evidence="5">
    <location>
        <begin position="867"/>
        <end position="909"/>
    </location>
</feature>
<dbReference type="Proteomes" id="UP001067231">
    <property type="component" value="Unassembled WGS sequence"/>
</dbReference>
<feature type="compositionally biased region" description="Polar residues" evidence="5">
    <location>
        <begin position="884"/>
        <end position="895"/>
    </location>
</feature>
<dbReference type="GO" id="GO:0000049">
    <property type="term" value="F:tRNA binding"/>
    <property type="evidence" value="ECO:0007669"/>
    <property type="project" value="TreeGrafter"/>
</dbReference>
<feature type="region of interest" description="Disordered" evidence="5">
    <location>
        <begin position="1202"/>
        <end position="1229"/>
    </location>
</feature>
<dbReference type="GO" id="GO:0043023">
    <property type="term" value="F:ribosomal large subunit binding"/>
    <property type="evidence" value="ECO:0007669"/>
    <property type="project" value="TreeGrafter"/>
</dbReference>
<evidence type="ECO:0000259" key="6">
    <source>
        <dbReference type="Pfam" id="PF05670"/>
    </source>
</evidence>
<feature type="region of interest" description="Disordered" evidence="5">
    <location>
        <begin position="975"/>
        <end position="996"/>
    </location>
</feature>
<dbReference type="InterPro" id="IPR021846">
    <property type="entry name" value="NFACT-C"/>
</dbReference>
<proteinExistence type="inferred from homology"/>
<protein>
    <submittedName>
        <fullName evidence="8">HhH domain-containing protein</fullName>
    </submittedName>
</protein>
<feature type="compositionally biased region" description="Acidic residues" evidence="5">
    <location>
        <begin position="753"/>
        <end position="764"/>
    </location>
</feature>
<name>A0A9D5DH82_9CRYT</name>
<keyword evidence="4" id="KW-0175">Coiled coil</keyword>
<dbReference type="GO" id="GO:0005737">
    <property type="term" value="C:cytoplasm"/>
    <property type="evidence" value="ECO:0007669"/>
    <property type="project" value="UniProtKB-SubCell"/>
</dbReference>
<dbReference type="GO" id="GO:0072344">
    <property type="term" value="P:rescue of stalled ribosome"/>
    <property type="evidence" value="ECO:0007669"/>
    <property type="project" value="TreeGrafter"/>
</dbReference>
<evidence type="ECO:0000256" key="5">
    <source>
        <dbReference type="SAM" id="MobiDB-lite"/>
    </source>
</evidence>
<dbReference type="GO" id="GO:1990116">
    <property type="term" value="P:ribosome-associated ubiquitin-dependent protein catabolic process"/>
    <property type="evidence" value="ECO:0007669"/>
    <property type="project" value="TreeGrafter"/>
</dbReference>
<comment type="similarity">
    <text evidence="2">Belongs to the NEMF family.</text>
</comment>
<comment type="caution">
    <text evidence="8">The sequence shown here is derived from an EMBL/GenBank/DDBJ whole genome shotgun (WGS) entry which is preliminary data.</text>
</comment>
<reference evidence="8" key="1">
    <citation type="submission" date="2022-10" db="EMBL/GenBank/DDBJ databases">
        <title>Adaptive evolution leads to modifications in subtelomeric GC content in a zoonotic Cryptosporidium species.</title>
        <authorList>
            <person name="Li J."/>
            <person name="Feng Y."/>
            <person name="Xiao L."/>
        </authorList>
    </citation>
    <scope>NUCLEOTIDE SEQUENCE</scope>
    <source>
        <strain evidence="8">33844</strain>
    </source>
</reference>
<dbReference type="EMBL" id="JAPCXC010000039">
    <property type="protein sequence ID" value="KAJ1608849.1"/>
    <property type="molecule type" value="Genomic_DNA"/>
</dbReference>